<proteinExistence type="predicted"/>
<evidence type="ECO:0008006" key="2">
    <source>
        <dbReference type="Google" id="ProtNLM"/>
    </source>
</evidence>
<sequence length="78" mass="9360">MLKDQIDKLEMNEHKQIYSIIKKLSPQVTKTQNGVLVSTDTLDDDTLTEVERYVLFCLDQRKRMDDDMKTRKTYERMM</sequence>
<dbReference type="Gene3D" id="1.20.1270.220">
    <property type="match status" value="1"/>
</dbReference>
<name>A0A6C0EQ12_9ZZZZ</name>
<organism evidence="1">
    <name type="scientific">viral metagenome</name>
    <dbReference type="NCBI Taxonomy" id="1070528"/>
    <lineage>
        <taxon>unclassified sequences</taxon>
        <taxon>metagenomes</taxon>
        <taxon>organismal metagenomes</taxon>
    </lineage>
</organism>
<evidence type="ECO:0000313" key="1">
    <source>
        <dbReference type="EMBL" id="QHT30761.1"/>
    </source>
</evidence>
<dbReference type="EMBL" id="MN738912">
    <property type="protein sequence ID" value="QHT30761.1"/>
    <property type="molecule type" value="Genomic_DNA"/>
</dbReference>
<dbReference type="AlphaFoldDB" id="A0A6C0EQ12"/>
<dbReference type="InterPro" id="IPR038336">
    <property type="entry name" value="NET_sf"/>
</dbReference>
<reference evidence="1" key="1">
    <citation type="journal article" date="2020" name="Nature">
        <title>Giant virus diversity and host interactions through global metagenomics.</title>
        <authorList>
            <person name="Schulz F."/>
            <person name="Roux S."/>
            <person name="Paez-Espino D."/>
            <person name="Jungbluth S."/>
            <person name="Walsh D.A."/>
            <person name="Denef V.J."/>
            <person name="McMahon K.D."/>
            <person name="Konstantinidis K.T."/>
            <person name="Eloe-Fadrosh E.A."/>
            <person name="Kyrpides N.C."/>
            <person name="Woyke T."/>
        </authorList>
    </citation>
    <scope>NUCLEOTIDE SEQUENCE</scope>
    <source>
        <strain evidence="1">GVMAG-M-3300009151-50</strain>
    </source>
</reference>
<protein>
    <recommendedName>
        <fullName evidence="2">NET domain-containing protein</fullName>
    </recommendedName>
</protein>
<accession>A0A6C0EQ12</accession>